<comment type="subcellular location">
    <subcellularLocation>
        <location evidence="1">Cytoplasm</location>
    </subcellularLocation>
</comment>
<keyword evidence="3" id="KW-0343">GTPase activation</keyword>
<evidence type="ECO:0000256" key="3">
    <source>
        <dbReference type="ARBA" id="ARBA00022468"/>
    </source>
</evidence>
<dbReference type="PANTHER" id="PTHR47219:SF9">
    <property type="entry name" value="GTPASE ACTIVATING PROTEIN AND CENTROSOME-ASSOCIATED, ISOFORM B"/>
    <property type="match status" value="1"/>
</dbReference>
<dbReference type="FunFam" id="1.10.10.750:FF:000003">
    <property type="entry name" value="GTPase activating protein (Evi5)"/>
    <property type="match status" value="1"/>
</dbReference>
<dbReference type="Gene3D" id="1.10.8.270">
    <property type="entry name" value="putative rabgap domain of human tbc1 domain family member 14 like domains"/>
    <property type="match status" value="1"/>
</dbReference>
<dbReference type="InterPro" id="IPR035969">
    <property type="entry name" value="Rab-GAP_TBC_sf"/>
</dbReference>
<feature type="compositionally biased region" description="Low complexity" evidence="11">
    <location>
        <begin position="762"/>
        <end position="778"/>
    </location>
</feature>
<feature type="compositionally biased region" description="Polar residues" evidence="11">
    <location>
        <begin position="26"/>
        <end position="40"/>
    </location>
</feature>
<dbReference type="PANTHER" id="PTHR47219">
    <property type="entry name" value="RAB GTPASE-ACTIVATING PROTEIN 1-LIKE"/>
    <property type="match status" value="1"/>
</dbReference>
<keyword evidence="2" id="KW-0813">Transport</keyword>
<feature type="region of interest" description="Disordered" evidence="11">
    <location>
        <begin position="799"/>
        <end position="831"/>
    </location>
</feature>
<proteinExistence type="inferred from homology"/>
<dbReference type="Pfam" id="PF23436">
    <property type="entry name" value="RabGap-TBC_2"/>
    <property type="match status" value="1"/>
</dbReference>
<dbReference type="SMART" id="SM00164">
    <property type="entry name" value="TBC"/>
    <property type="match status" value="1"/>
</dbReference>
<evidence type="ECO:0000313" key="13">
    <source>
        <dbReference type="EMBL" id="RSH82061.1"/>
    </source>
</evidence>
<dbReference type="Gene3D" id="1.10.472.80">
    <property type="entry name" value="Ypt/Rab-GAP domain of gyp1p, domain 3"/>
    <property type="match status" value="1"/>
</dbReference>
<comment type="caution">
    <text evidence="13">The sequence shown here is derived from an EMBL/GenBank/DDBJ whole genome shotgun (WGS) entry which is preliminary data.</text>
</comment>
<feature type="region of interest" description="Disordered" evidence="11">
    <location>
        <begin position="509"/>
        <end position="710"/>
    </location>
</feature>
<feature type="compositionally biased region" description="Basic and acidic residues" evidence="11">
    <location>
        <begin position="629"/>
        <end position="640"/>
    </location>
</feature>
<feature type="compositionally biased region" description="Basic and acidic residues" evidence="11">
    <location>
        <begin position="520"/>
        <end position="536"/>
    </location>
</feature>
<evidence type="ECO:0000313" key="14">
    <source>
        <dbReference type="Proteomes" id="UP000279236"/>
    </source>
</evidence>
<comment type="similarity">
    <text evidence="8">Belongs to the GYP5 family.</text>
</comment>
<evidence type="ECO:0000256" key="6">
    <source>
        <dbReference type="ARBA" id="ARBA00022927"/>
    </source>
</evidence>
<feature type="region of interest" description="Disordered" evidence="11">
    <location>
        <begin position="421"/>
        <end position="494"/>
    </location>
</feature>
<dbReference type="GO" id="GO:0031267">
    <property type="term" value="F:small GTPase binding"/>
    <property type="evidence" value="ECO:0007669"/>
    <property type="project" value="TreeGrafter"/>
</dbReference>
<feature type="compositionally biased region" description="Basic and acidic residues" evidence="11">
    <location>
        <begin position="302"/>
        <end position="311"/>
    </location>
</feature>
<evidence type="ECO:0000256" key="2">
    <source>
        <dbReference type="ARBA" id="ARBA00022448"/>
    </source>
</evidence>
<dbReference type="GO" id="GO:0005096">
    <property type="term" value="F:GTPase activator activity"/>
    <property type="evidence" value="ECO:0007669"/>
    <property type="project" value="UniProtKB-KW"/>
</dbReference>
<dbReference type="InterPro" id="IPR000195">
    <property type="entry name" value="Rab-GAP-TBC_dom"/>
</dbReference>
<feature type="compositionally biased region" description="Polar residues" evidence="11">
    <location>
        <begin position="641"/>
        <end position="653"/>
    </location>
</feature>
<dbReference type="Proteomes" id="UP000279236">
    <property type="component" value="Unassembled WGS sequence"/>
</dbReference>
<sequence length="1341" mass="143751">MASPSPKHSNIDLDAGDEIDLDLDTTSALGTATSPTSTGLNGLGLKITPKPRTGSVTLSTSPSASSSVNKVRAAAAMWEHKDPKPTSKPNTTTPAWSSAARKTSRSGSTSTSSPRSTASSRVPVPGSSSTASAAASGSPHAVSPRLPLTPKLTSPTLSSPRTPPSAYKTLENKRNTGGGSSGGIKPLKLTGRSASTNSISSITSSRSATSPRPPAADEIPSVAEEETMTEDVPLDDEVPTAIVDEVALVESTPAPVEVSPKASIKSFMSSPKVATSIRDSPKFSSPTISSPEIAHSPVPEIAHSHVLDESPKFQSLTLEESSKESPKHDDVNLASPEQNDIKLASPEYQDVKLASPEQNDIKLASPEQNDIKLASPEHQDVKLASPEHQDVELASPEYQDVKLASPELPSLPALAVSPKLAPLSPESNFEPTPLPSAQPTPEVHNVNLSPEVQRLGLASPDAQRGGLTPDFGRSGNMSDLSPASVYEDFSPSSGKVDLLPAAETIAVSPVFTSGGGGLELDTHLAPENDDDGSHYEQEEEEDQVLSDVELSPPPKTPSKPSFNQSTPDTPERVIVSPAAETPRAFDPATTITPASPMNPEDLRDANNGHDLPLLPATPVGQTLTINEFEEVKLSPAKQEEPTPSSTPQRSLPSIFSRVLDYNSTPPPAPPKDKEVAADKDASPTLAKEDKQARTSSTASKDSKESLSTSRSRFFTSATSAFGGFNLPSVSLPSMPAMPSVSRGVSVSSNSDITPPSEPVVPSPAALSPAALPSAATSPGGTSNWRTTMSQFLSTRAASMTGPSSVATPPSPLSSAFPPRTSSIKAPTHISTASQTTAANLLLHRLDSPTALRDRRQSREVGGSDMLREGFERVRGEMEGAARDIRRQRARGSEIDNSDIDWVFWGAVVQDYEEVARTQPKELSKAIQQGIPPVIRGPIWQLMSSSKSSNLEETYKALLKLNSPHEKAIHKDITRTFPTHKFFQNTGAGQDGLFMVVKAYSLYDREVGYTQGIAFIVAALLLNMPDEEAFCVLVRLMDSYNLRSHYLADMPGLQLRLYQFDRLLEDVLPLLSNHLVRKGVKSSMFASQWFMTLFSYRFPLSLVYRVLDIVLAEGIEAIFRFSLALLRKSEDELLKLEFEDIIAYLQGDMFEVYRADPGEGDAQEGSREGEEEWRTNDFVRDAYEVHITPLMLDQYESEWEEKCRAEMAHAREIDQLRTANRHLSAQIKTLESSLATMNTEHVELVRQLVMAKIAKEDMETELVKYKSLCASLSQAVPTDVDGALASNPSGLSLASVRSAAASMASSSPSLSNGDHLGDHFTSPPPARNSATSSRSISPGAGQ</sequence>
<feature type="compositionally biased region" description="Low complexity" evidence="11">
    <location>
        <begin position="87"/>
        <end position="160"/>
    </location>
</feature>
<name>A0A427XTI9_9TREE</name>
<dbReference type="Gene3D" id="1.10.10.750">
    <property type="entry name" value="Ypt/Rab-GAP domain of gyp1p, domain 1"/>
    <property type="match status" value="1"/>
</dbReference>
<feature type="compositionally biased region" description="Basic and acidic residues" evidence="11">
    <location>
        <begin position="670"/>
        <end position="692"/>
    </location>
</feature>
<dbReference type="PROSITE" id="PS50086">
    <property type="entry name" value="TBC_RABGAP"/>
    <property type="match status" value="1"/>
</dbReference>
<feature type="compositionally biased region" description="Polar residues" evidence="11">
    <location>
        <begin position="819"/>
        <end position="831"/>
    </location>
</feature>
<dbReference type="InterPro" id="IPR050302">
    <property type="entry name" value="Rab_GAP_TBC_domain"/>
</dbReference>
<feature type="coiled-coil region" evidence="10">
    <location>
        <begin position="1212"/>
        <end position="1274"/>
    </location>
</feature>
<feature type="region of interest" description="Disordered" evidence="11">
    <location>
        <begin position="1303"/>
        <end position="1341"/>
    </location>
</feature>
<dbReference type="GeneID" id="39592808"/>
<dbReference type="GO" id="GO:0015031">
    <property type="term" value="P:protein transport"/>
    <property type="evidence" value="ECO:0007669"/>
    <property type="project" value="UniProtKB-KW"/>
</dbReference>
<evidence type="ECO:0000256" key="10">
    <source>
        <dbReference type="SAM" id="Coils"/>
    </source>
</evidence>
<feature type="compositionally biased region" description="Low complexity" evidence="11">
    <location>
        <begin position="55"/>
        <end position="68"/>
    </location>
</feature>
<evidence type="ECO:0000256" key="8">
    <source>
        <dbReference type="ARBA" id="ARBA00061661"/>
    </source>
</evidence>
<dbReference type="GO" id="GO:0016192">
    <property type="term" value="P:vesicle-mediated transport"/>
    <property type="evidence" value="ECO:0007669"/>
    <property type="project" value="UniProtKB-KW"/>
</dbReference>
<evidence type="ECO:0000259" key="12">
    <source>
        <dbReference type="PROSITE" id="PS50086"/>
    </source>
</evidence>
<keyword evidence="6" id="KW-0653">Protein transport</keyword>
<feature type="compositionally biased region" description="Low complexity" evidence="11">
    <location>
        <begin position="739"/>
        <end position="754"/>
    </location>
</feature>
<keyword evidence="5" id="KW-0931">ER-Golgi transport</keyword>
<dbReference type="GO" id="GO:0005737">
    <property type="term" value="C:cytoplasm"/>
    <property type="evidence" value="ECO:0007669"/>
    <property type="project" value="UniProtKB-SubCell"/>
</dbReference>
<keyword evidence="4" id="KW-0963">Cytoplasm</keyword>
<feature type="compositionally biased region" description="Low complexity" evidence="11">
    <location>
        <begin position="192"/>
        <end position="210"/>
    </location>
</feature>
<evidence type="ECO:0000256" key="5">
    <source>
        <dbReference type="ARBA" id="ARBA00022892"/>
    </source>
</evidence>
<feature type="domain" description="Rab-GAP TBC" evidence="12">
    <location>
        <begin position="929"/>
        <end position="1113"/>
    </location>
</feature>
<feature type="compositionally biased region" description="Basic and acidic residues" evidence="11">
    <location>
        <begin position="375"/>
        <end position="391"/>
    </location>
</feature>
<evidence type="ECO:0000256" key="4">
    <source>
        <dbReference type="ARBA" id="ARBA00022490"/>
    </source>
</evidence>
<dbReference type="SUPFAM" id="SSF47923">
    <property type="entry name" value="Ypt/Rab-GAP domain of gyp1p"/>
    <property type="match status" value="2"/>
</dbReference>
<evidence type="ECO:0000256" key="1">
    <source>
        <dbReference type="ARBA" id="ARBA00004496"/>
    </source>
</evidence>
<evidence type="ECO:0000256" key="11">
    <source>
        <dbReference type="SAM" id="MobiDB-lite"/>
    </source>
</evidence>
<feature type="region of interest" description="Disordered" evidence="11">
    <location>
        <begin position="738"/>
        <end position="785"/>
    </location>
</feature>
<dbReference type="FunFam" id="1.10.8.270:FF:000001">
    <property type="entry name" value="TBC1 domain family member 1"/>
    <property type="match status" value="1"/>
</dbReference>
<feature type="region of interest" description="Disordered" evidence="11">
    <location>
        <begin position="26"/>
        <end position="237"/>
    </location>
</feature>
<keyword evidence="14" id="KW-1185">Reference proteome</keyword>
<feature type="compositionally biased region" description="Acidic residues" evidence="11">
    <location>
        <begin position="223"/>
        <end position="237"/>
    </location>
</feature>
<dbReference type="FunFam" id="1.10.472.80:FF:000044">
    <property type="entry name" value="GTPase-activating protein GYP5"/>
    <property type="match status" value="1"/>
</dbReference>
<reference evidence="13 14" key="1">
    <citation type="submission" date="2018-11" db="EMBL/GenBank/DDBJ databases">
        <title>Genome sequence of Apiotrichum porosum DSM 27194.</title>
        <authorList>
            <person name="Aliyu H."/>
            <person name="Gorte O."/>
            <person name="Ochsenreither K."/>
        </authorList>
    </citation>
    <scope>NUCLEOTIDE SEQUENCE [LARGE SCALE GENOMIC DNA]</scope>
    <source>
        <strain evidence="13 14">DSM 27194</strain>
    </source>
</reference>
<dbReference type="OrthoDB" id="295078at2759"/>
<gene>
    <name evidence="13" type="primary">GYP5</name>
    <name evidence="13" type="ORF">EHS24_008265</name>
</gene>
<accession>A0A427XTI9</accession>
<evidence type="ECO:0000256" key="9">
    <source>
        <dbReference type="ARBA" id="ARBA00072088"/>
    </source>
</evidence>
<feature type="region of interest" description="Disordered" evidence="11">
    <location>
        <begin position="253"/>
        <end position="394"/>
    </location>
</feature>
<dbReference type="STRING" id="105984.A0A427XTI9"/>
<dbReference type="RefSeq" id="XP_028476516.1">
    <property type="nucleotide sequence ID" value="XM_028623583.1"/>
</dbReference>
<evidence type="ECO:0000256" key="7">
    <source>
        <dbReference type="ARBA" id="ARBA00023054"/>
    </source>
</evidence>
<keyword evidence="7 10" id="KW-0175">Coiled coil</keyword>
<organism evidence="13 14">
    <name type="scientific">Apiotrichum porosum</name>
    <dbReference type="NCBI Taxonomy" id="105984"/>
    <lineage>
        <taxon>Eukaryota</taxon>
        <taxon>Fungi</taxon>
        <taxon>Dikarya</taxon>
        <taxon>Basidiomycota</taxon>
        <taxon>Agaricomycotina</taxon>
        <taxon>Tremellomycetes</taxon>
        <taxon>Trichosporonales</taxon>
        <taxon>Trichosporonaceae</taxon>
        <taxon>Apiotrichum</taxon>
    </lineage>
</organism>
<feature type="compositionally biased region" description="Basic and acidic residues" evidence="11">
    <location>
        <begin position="320"/>
        <end position="331"/>
    </location>
</feature>
<dbReference type="EMBL" id="RSCE01000006">
    <property type="protein sequence ID" value="RSH82061.1"/>
    <property type="molecule type" value="Genomic_DNA"/>
</dbReference>
<protein>
    <recommendedName>
        <fullName evidence="9">GTPase-activating protein GYP5</fullName>
    </recommendedName>
</protein>